<evidence type="ECO:0000256" key="7">
    <source>
        <dbReference type="ARBA" id="ARBA00048478"/>
    </source>
</evidence>
<dbReference type="Pfam" id="PF02224">
    <property type="entry name" value="Cytidylate_kin"/>
    <property type="match status" value="1"/>
</dbReference>
<keyword evidence="2 8" id="KW-0808">Transferase</keyword>
<dbReference type="EMBL" id="VBPA01000224">
    <property type="protein sequence ID" value="TMQ70236.1"/>
    <property type="molecule type" value="Genomic_DNA"/>
</dbReference>
<dbReference type="EC" id="2.7.4.25" evidence="8"/>
<evidence type="ECO:0000256" key="8">
    <source>
        <dbReference type="HAMAP-Rule" id="MF_00238"/>
    </source>
</evidence>
<evidence type="ECO:0000256" key="6">
    <source>
        <dbReference type="ARBA" id="ARBA00047615"/>
    </source>
</evidence>
<reference evidence="10 11" key="1">
    <citation type="journal article" date="2019" name="Nat. Microbiol.">
        <title>Mediterranean grassland soil C-N compound turnover is dependent on rainfall and depth, and is mediated by genomically divergent microorganisms.</title>
        <authorList>
            <person name="Diamond S."/>
            <person name="Andeer P.F."/>
            <person name="Li Z."/>
            <person name="Crits-Christoph A."/>
            <person name="Burstein D."/>
            <person name="Anantharaman K."/>
            <person name="Lane K.R."/>
            <person name="Thomas B.C."/>
            <person name="Pan C."/>
            <person name="Northen T.R."/>
            <person name="Banfield J.F."/>
        </authorList>
    </citation>
    <scope>NUCLEOTIDE SEQUENCE [LARGE SCALE GENOMIC DNA]</scope>
    <source>
        <strain evidence="10">WS_10</strain>
    </source>
</reference>
<dbReference type="InterPro" id="IPR011994">
    <property type="entry name" value="Cytidylate_kinase_dom"/>
</dbReference>
<dbReference type="NCBIfam" id="TIGR00017">
    <property type="entry name" value="cmk"/>
    <property type="match status" value="1"/>
</dbReference>
<organism evidence="10 11">
    <name type="scientific">Eiseniibacteriota bacterium</name>
    <dbReference type="NCBI Taxonomy" id="2212470"/>
    <lineage>
        <taxon>Bacteria</taxon>
        <taxon>Candidatus Eiseniibacteriota</taxon>
    </lineage>
</organism>
<dbReference type="InterPro" id="IPR003136">
    <property type="entry name" value="Cytidylate_kin"/>
</dbReference>
<proteinExistence type="inferred from homology"/>
<dbReference type="AlphaFoldDB" id="A0A538U2W3"/>
<dbReference type="GO" id="GO:0005524">
    <property type="term" value="F:ATP binding"/>
    <property type="evidence" value="ECO:0007669"/>
    <property type="project" value="UniProtKB-UniRule"/>
</dbReference>
<dbReference type="CDD" id="cd02019">
    <property type="entry name" value="NK"/>
    <property type="match status" value="1"/>
</dbReference>
<evidence type="ECO:0000256" key="3">
    <source>
        <dbReference type="ARBA" id="ARBA00022741"/>
    </source>
</evidence>
<dbReference type="Gene3D" id="3.40.50.300">
    <property type="entry name" value="P-loop containing nucleotide triphosphate hydrolases"/>
    <property type="match status" value="1"/>
</dbReference>
<comment type="similarity">
    <text evidence="1 8">Belongs to the cytidylate kinase family. Type 1 subfamily.</text>
</comment>
<evidence type="ECO:0000256" key="2">
    <source>
        <dbReference type="ARBA" id="ARBA00022679"/>
    </source>
</evidence>
<dbReference type="PANTHER" id="PTHR21299">
    <property type="entry name" value="CYTIDYLATE KINASE/PANTOATE-BETA-ALANINE LIGASE"/>
    <property type="match status" value="1"/>
</dbReference>
<name>A0A538U2W3_UNCEI</name>
<dbReference type="SUPFAM" id="SSF52540">
    <property type="entry name" value="P-loop containing nucleoside triphosphate hydrolases"/>
    <property type="match status" value="1"/>
</dbReference>
<dbReference type="GO" id="GO:0006220">
    <property type="term" value="P:pyrimidine nucleotide metabolic process"/>
    <property type="evidence" value="ECO:0007669"/>
    <property type="project" value="UniProtKB-UniRule"/>
</dbReference>
<feature type="domain" description="Cytidylate kinase" evidence="9">
    <location>
        <begin position="5"/>
        <end position="218"/>
    </location>
</feature>
<dbReference type="GO" id="GO:0005829">
    <property type="term" value="C:cytosol"/>
    <property type="evidence" value="ECO:0007669"/>
    <property type="project" value="TreeGrafter"/>
</dbReference>
<keyword evidence="5 8" id="KW-0067">ATP-binding</keyword>
<comment type="caution">
    <text evidence="10">The sequence shown here is derived from an EMBL/GenBank/DDBJ whole genome shotgun (WGS) entry which is preliminary data.</text>
</comment>
<dbReference type="InterPro" id="IPR027417">
    <property type="entry name" value="P-loop_NTPase"/>
</dbReference>
<dbReference type="HAMAP" id="MF_00238">
    <property type="entry name" value="Cytidyl_kinase_type1"/>
    <property type="match status" value="1"/>
</dbReference>
<keyword evidence="3 8" id="KW-0547">Nucleotide-binding</keyword>
<evidence type="ECO:0000259" key="9">
    <source>
        <dbReference type="Pfam" id="PF02224"/>
    </source>
</evidence>
<evidence type="ECO:0000256" key="5">
    <source>
        <dbReference type="ARBA" id="ARBA00022840"/>
    </source>
</evidence>
<protein>
    <recommendedName>
        <fullName evidence="8">Cytidylate kinase</fullName>
        <shortName evidence="8">CK</shortName>
        <ecNumber evidence="8">2.7.4.25</ecNumber>
    </recommendedName>
    <alternativeName>
        <fullName evidence="8">Cytidine monophosphate kinase</fullName>
        <shortName evidence="8">CMP kinase</shortName>
    </alternativeName>
</protein>
<feature type="binding site" evidence="8">
    <location>
        <begin position="9"/>
        <end position="17"/>
    </location>
    <ligand>
        <name>ATP</name>
        <dbReference type="ChEBI" id="CHEBI:30616"/>
    </ligand>
</feature>
<gene>
    <name evidence="8" type="primary">cmk</name>
    <name evidence="10" type="ORF">E6K80_09140</name>
</gene>
<dbReference type="PANTHER" id="PTHR21299:SF2">
    <property type="entry name" value="CYTIDYLATE KINASE"/>
    <property type="match status" value="1"/>
</dbReference>
<comment type="catalytic activity">
    <reaction evidence="7 8">
        <text>CMP + ATP = CDP + ADP</text>
        <dbReference type="Rhea" id="RHEA:11600"/>
        <dbReference type="ChEBI" id="CHEBI:30616"/>
        <dbReference type="ChEBI" id="CHEBI:58069"/>
        <dbReference type="ChEBI" id="CHEBI:60377"/>
        <dbReference type="ChEBI" id="CHEBI:456216"/>
        <dbReference type="EC" id="2.7.4.25"/>
    </reaction>
</comment>
<keyword evidence="8" id="KW-0963">Cytoplasm</keyword>
<dbReference type="Proteomes" id="UP000319836">
    <property type="component" value="Unassembled WGS sequence"/>
</dbReference>
<sequence length="242" mass="26062">MTFVVTIDGPAAAGKSTTARAVAAELGFLYVDTGSLYRALALKVLEHGIAPDDDEGLEACAESTDLSLSGAPDRPQVWLDGVDVTDRIRTPAVSEVSSRLAARPLVRRKLVQIQRRLRERGPLVAEGRDLGTVVFPDAEVKIYMDAAPQTRAMRRHQELVRHGIPAPLEQVAEDLARRDRRDQQRVDSPLVAAPDAVRLDTSALTVESEVSEVLKIVRAHPRFPGRILRPASGAAGAGGASV</sequence>
<dbReference type="GO" id="GO:0036431">
    <property type="term" value="F:dCMP kinase activity"/>
    <property type="evidence" value="ECO:0007669"/>
    <property type="project" value="InterPro"/>
</dbReference>
<evidence type="ECO:0000313" key="10">
    <source>
        <dbReference type="EMBL" id="TMQ70236.1"/>
    </source>
</evidence>
<accession>A0A538U2W3</accession>
<dbReference type="GO" id="GO:0036430">
    <property type="term" value="F:CMP kinase activity"/>
    <property type="evidence" value="ECO:0007669"/>
    <property type="project" value="RHEA"/>
</dbReference>
<evidence type="ECO:0000256" key="4">
    <source>
        <dbReference type="ARBA" id="ARBA00022777"/>
    </source>
</evidence>
<dbReference type="GO" id="GO:0015949">
    <property type="term" value="P:nucleobase-containing small molecule interconversion"/>
    <property type="evidence" value="ECO:0007669"/>
    <property type="project" value="TreeGrafter"/>
</dbReference>
<keyword evidence="4 8" id="KW-0418">Kinase</keyword>
<comment type="subcellular location">
    <subcellularLocation>
        <location evidence="8">Cytoplasm</location>
    </subcellularLocation>
</comment>
<evidence type="ECO:0000256" key="1">
    <source>
        <dbReference type="ARBA" id="ARBA00009427"/>
    </source>
</evidence>
<comment type="catalytic activity">
    <reaction evidence="6 8">
        <text>dCMP + ATP = dCDP + ADP</text>
        <dbReference type="Rhea" id="RHEA:25094"/>
        <dbReference type="ChEBI" id="CHEBI:30616"/>
        <dbReference type="ChEBI" id="CHEBI:57566"/>
        <dbReference type="ChEBI" id="CHEBI:58593"/>
        <dbReference type="ChEBI" id="CHEBI:456216"/>
        <dbReference type="EC" id="2.7.4.25"/>
    </reaction>
</comment>
<evidence type="ECO:0000313" key="11">
    <source>
        <dbReference type="Proteomes" id="UP000319836"/>
    </source>
</evidence>
<dbReference type="CDD" id="cd02020">
    <property type="entry name" value="CMPK"/>
    <property type="match status" value="1"/>
</dbReference>